<feature type="transmembrane region" description="Helical" evidence="6">
    <location>
        <begin position="5"/>
        <end position="22"/>
    </location>
</feature>
<gene>
    <name evidence="7" type="ORF">GCM10008179_30140</name>
</gene>
<keyword evidence="3 6" id="KW-0812">Transmembrane</keyword>
<dbReference type="EMBL" id="BSFI01000021">
    <property type="protein sequence ID" value="GLK69376.1"/>
    <property type="molecule type" value="Genomic_DNA"/>
</dbReference>
<reference evidence="7" key="2">
    <citation type="submission" date="2023-01" db="EMBL/GenBank/DDBJ databases">
        <authorList>
            <person name="Sun Q."/>
            <person name="Evtushenko L."/>
        </authorList>
    </citation>
    <scope>NUCLEOTIDE SEQUENCE</scope>
    <source>
        <strain evidence="7">VKM B-2347</strain>
    </source>
</reference>
<accession>A0A9W6J215</accession>
<keyword evidence="8" id="KW-1185">Reference proteome</keyword>
<feature type="transmembrane region" description="Helical" evidence="6">
    <location>
        <begin position="145"/>
        <end position="164"/>
    </location>
</feature>
<sequence>MLDALAKVSLIGLFVIAASIALKLAGEVLMPIAFAIIIGLLLGPGIGRLERRGVPAPIGALIAVIGIGVVLYLAAYAFSLPLQAWIDRAPELWRALQVKIIEMRATFLQLREVSESIERATSMGGEKTPRVVLESAGLLSSAAQSAPAILGQLALFVCTLFFYLSTRTGIRTGLLNLCLGRKARLTAGRVMRDVEAHVSDYLLTITIINFGLGVAVTIMMWALGLPSPTLWGALAFVLNYAPFIGPATLTLILAGVSLVTIKSTLIALLPPLAFVALAFVEGNILTPLVLGRRFTINPLLVLLSLAFWLWLWGPVGAFLAVPLLVISFVLMKHLLLPHIAVQEEEERREGRRYRFVHRRLRLREPQIVSRPSPAE</sequence>
<dbReference type="PANTHER" id="PTHR21716">
    <property type="entry name" value="TRANSMEMBRANE PROTEIN"/>
    <property type="match status" value="1"/>
</dbReference>
<name>A0A9W6J215_9HYPH</name>
<dbReference type="GO" id="GO:0016020">
    <property type="term" value="C:membrane"/>
    <property type="evidence" value="ECO:0007669"/>
    <property type="project" value="UniProtKB-SubCell"/>
</dbReference>
<dbReference type="PANTHER" id="PTHR21716:SF16">
    <property type="entry name" value="BLL1467 PROTEIN"/>
    <property type="match status" value="1"/>
</dbReference>
<dbReference type="Proteomes" id="UP001143372">
    <property type="component" value="Unassembled WGS sequence"/>
</dbReference>
<feature type="transmembrane region" description="Helical" evidence="6">
    <location>
        <begin position="265"/>
        <end position="285"/>
    </location>
</feature>
<protein>
    <recommendedName>
        <fullName evidence="9">AI-2E family transporter</fullName>
    </recommendedName>
</protein>
<evidence type="ECO:0000256" key="3">
    <source>
        <dbReference type="ARBA" id="ARBA00022692"/>
    </source>
</evidence>
<keyword evidence="5 6" id="KW-0472">Membrane</keyword>
<dbReference type="InterPro" id="IPR002549">
    <property type="entry name" value="AI-2E-like"/>
</dbReference>
<evidence type="ECO:0008006" key="9">
    <source>
        <dbReference type="Google" id="ProtNLM"/>
    </source>
</evidence>
<comment type="caution">
    <text evidence="7">The sequence shown here is derived from an EMBL/GenBank/DDBJ whole genome shotgun (WGS) entry which is preliminary data.</text>
</comment>
<dbReference type="Pfam" id="PF01594">
    <property type="entry name" value="AI-2E_transport"/>
    <property type="match status" value="1"/>
</dbReference>
<feature type="transmembrane region" description="Helical" evidence="6">
    <location>
        <begin position="201"/>
        <end position="224"/>
    </location>
</feature>
<evidence type="ECO:0000256" key="4">
    <source>
        <dbReference type="ARBA" id="ARBA00022989"/>
    </source>
</evidence>
<dbReference type="AlphaFoldDB" id="A0A9W6J215"/>
<feature type="transmembrane region" description="Helical" evidence="6">
    <location>
        <begin position="58"/>
        <end position="78"/>
    </location>
</feature>
<organism evidence="7 8">
    <name type="scientific">Hansschlegelia plantiphila</name>
    <dbReference type="NCBI Taxonomy" id="374655"/>
    <lineage>
        <taxon>Bacteria</taxon>
        <taxon>Pseudomonadati</taxon>
        <taxon>Pseudomonadota</taxon>
        <taxon>Alphaproteobacteria</taxon>
        <taxon>Hyphomicrobiales</taxon>
        <taxon>Methylopilaceae</taxon>
        <taxon>Hansschlegelia</taxon>
    </lineage>
</organism>
<dbReference type="GO" id="GO:0055085">
    <property type="term" value="P:transmembrane transport"/>
    <property type="evidence" value="ECO:0007669"/>
    <property type="project" value="TreeGrafter"/>
</dbReference>
<evidence type="ECO:0000313" key="8">
    <source>
        <dbReference type="Proteomes" id="UP001143372"/>
    </source>
</evidence>
<evidence type="ECO:0000256" key="1">
    <source>
        <dbReference type="ARBA" id="ARBA00004141"/>
    </source>
</evidence>
<evidence type="ECO:0000256" key="2">
    <source>
        <dbReference type="ARBA" id="ARBA00009773"/>
    </source>
</evidence>
<feature type="transmembrane region" description="Helical" evidence="6">
    <location>
        <begin position="305"/>
        <end position="330"/>
    </location>
</feature>
<proteinExistence type="inferred from homology"/>
<feature type="transmembrane region" description="Helical" evidence="6">
    <location>
        <begin position="230"/>
        <end position="253"/>
    </location>
</feature>
<reference evidence="7" key="1">
    <citation type="journal article" date="2014" name="Int. J. Syst. Evol. Microbiol.">
        <title>Complete genome sequence of Corynebacterium casei LMG S-19264T (=DSM 44701T), isolated from a smear-ripened cheese.</title>
        <authorList>
            <consortium name="US DOE Joint Genome Institute (JGI-PGF)"/>
            <person name="Walter F."/>
            <person name="Albersmeier A."/>
            <person name="Kalinowski J."/>
            <person name="Ruckert C."/>
        </authorList>
    </citation>
    <scope>NUCLEOTIDE SEQUENCE</scope>
    <source>
        <strain evidence="7">VKM B-2347</strain>
    </source>
</reference>
<feature type="transmembrane region" description="Helical" evidence="6">
    <location>
        <begin position="28"/>
        <end position="46"/>
    </location>
</feature>
<evidence type="ECO:0000256" key="5">
    <source>
        <dbReference type="ARBA" id="ARBA00023136"/>
    </source>
</evidence>
<keyword evidence="4 6" id="KW-1133">Transmembrane helix</keyword>
<evidence type="ECO:0000313" key="7">
    <source>
        <dbReference type="EMBL" id="GLK69376.1"/>
    </source>
</evidence>
<comment type="subcellular location">
    <subcellularLocation>
        <location evidence="1">Membrane</location>
        <topology evidence="1">Multi-pass membrane protein</topology>
    </subcellularLocation>
</comment>
<comment type="similarity">
    <text evidence="2">Belongs to the autoinducer-2 exporter (AI-2E) (TC 2.A.86) family.</text>
</comment>
<evidence type="ECO:0000256" key="6">
    <source>
        <dbReference type="SAM" id="Phobius"/>
    </source>
</evidence>